<evidence type="ECO:0000256" key="3">
    <source>
        <dbReference type="ARBA" id="ARBA00023274"/>
    </source>
</evidence>
<evidence type="ECO:0000313" key="6">
    <source>
        <dbReference type="EMBL" id="PIR89345.1"/>
    </source>
</evidence>
<evidence type="ECO:0000256" key="5">
    <source>
        <dbReference type="ARBA" id="ARBA00035525"/>
    </source>
</evidence>
<dbReference type="SUPFAM" id="SSF56047">
    <property type="entry name" value="Ribosomal protein S8"/>
    <property type="match status" value="1"/>
</dbReference>
<evidence type="ECO:0000256" key="4">
    <source>
        <dbReference type="ARBA" id="ARBA00035258"/>
    </source>
</evidence>
<dbReference type="GO" id="GO:1990904">
    <property type="term" value="C:ribonucleoprotein complex"/>
    <property type="evidence" value="ECO:0007669"/>
    <property type="project" value="UniProtKB-KW"/>
</dbReference>
<comment type="caution">
    <text evidence="6">The sequence shown here is derived from an EMBL/GenBank/DDBJ whole genome shotgun (WGS) entry which is preliminary data.</text>
</comment>
<comment type="similarity">
    <text evidence="1">Belongs to the universal ribosomal protein uS8 family.</text>
</comment>
<dbReference type="EMBL" id="PFAZ01000001">
    <property type="protein sequence ID" value="PIR89345.1"/>
    <property type="molecule type" value="Genomic_DNA"/>
</dbReference>
<dbReference type="GO" id="GO:0005840">
    <property type="term" value="C:ribosome"/>
    <property type="evidence" value="ECO:0007669"/>
    <property type="project" value="UniProtKB-KW"/>
</dbReference>
<sequence>MYTDLLTKIKNAQGARKETMKVPYSNMDLKIAELLQKYGYIESVAKKGRLPKRVLEIKLKYEGKKGVITGIKFLSKPSRRIYSGYEDLRPTKLGGHSTSVISTPKGIMSFRQARREKVGGELLFEIW</sequence>
<keyword evidence="2 6" id="KW-0689">Ribosomal protein</keyword>
<reference evidence="7" key="1">
    <citation type="submission" date="2017-09" db="EMBL/GenBank/DDBJ databases">
        <title>Depth-based differentiation of microbial function through sediment-hosted aquifers and enrichment of novel symbionts in the deep terrestrial subsurface.</title>
        <authorList>
            <person name="Probst A.J."/>
            <person name="Ladd B."/>
            <person name="Jarett J.K."/>
            <person name="Geller-Mcgrath D.E."/>
            <person name="Sieber C.M.K."/>
            <person name="Emerson J.B."/>
            <person name="Anantharaman K."/>
            <person name="Thomas B.C."/>
            <person name="Malmstrom R."/>
            <person name="Stieglmeier M."/>
            <person name="Klingl A."/>
            <person name="Woyke T."/>
            <person name="Ryan C.M."/>
            <person name="Banfield J.F."/>
        </authorList>
    </citation>
    <scope>NUCLEOTIDE SEQUENCE [LARGE SCALE GENOMIC DNA]</scope>
</reference>
<organism evidence="6 7">
    <name type="scientific">Candidatus Harrisonbacteria bacterium CG10_big_fil_rev_8_21_14_0_10_40_38</name>
    <dbReference type="NCBI Taxonomy" id="1974583"/>
    <lineage>
        <taxon>Bacteria</taxon>
        <taxon>Candidatus Harrisoniibacteriota</taxon>
    </lineage>
</organism>
<dbReference type="PANTHER" id="PTHR11758">
    <property type="entry name" value="40S RIBOSOMAL PROTEIN S15A"/>
    <property type="match status" value="1"/>
</dbReference>
<gene>
    <name evidence="6" type="ORF">COU07_00390</name>
</gene>
<accession>A0A2H0UUA7</accession>
<dbReference type="AlphaFoldDB" id="A0A2H0UUA7"/>
<dbReference type="FunFam" id="3.30.1490.10:FF:000001">
    <property type="entry name" value="30S ribosomal protein S8"/>
    <property type="match status" value="1"/>
</dbReference>
<dbReference type="InterPro" id="IPR000630">
    <property type="entry name" value="Ribosomal_uS8"/>
</dbReference>
<dbReference type="Gene3D" id="3.30.1370.30">
    <property type="match status" value="1"/>
</dbReference>
<evidence type="ECO:0000256" key="2">
    <source>
        <dbReference type="ARBA" id="ARBA00022980"/>
    </source>
</evidence>
<protein>
    <recommendedName>
        <fullName evidence="4">Small ribosomal subunit protein uS8</fullName>
    </recommendedName>
    <alternativeName>
        <fullName evidence="5">30S ribosomal protein S8</fullName>
    </alternativeName>
</protein>
<dbReference type="GO" id="GO:0005737">
    <property type="term" value="C:cytoplasm"/>
    <property type="evidence" value="ECO:0007669"/>
    <property type="project" value="UniProtKB-ARBA"/>
</dbReference>
<dbReference type="NCBIfam" id="NF001109">
    <property type="entry name" value="PRK00136.1"/>
    <property type="match status" value="1"/>
</dbReference>
<dbReference type="Gene3D" id="3.30.1490.10">
    <property type="match status" value="1"/>
</dbReference>
<dbReference type="Proteomes" id="UP000231157">
    <property type="component" value="Unassembled WGS sequence"/>
</dbReference>
<dbReference type="InterPro" id="IPR035987">
    <property type="entry name" value="Ribosomal_uS8_sf"/>
</dbReference>
<evidence type="ECO:0000313" key="7">
    <source>
        <dbReference type="Proteomes" id="UP000231157"/>
    </source>
</evidence>
<dbReference type="GO" id="GO:0003735">
    <property type="term" value="F:structural constituent of ribosome"/>
    <property type="evidence" value="ECO:0007669"/>
    <property type="project" value="InterPro"/>
</dbReference>
<name>A0A2H0UUA7_9BACT</name>
<proteinExistence type="inferred from homology"/>
<dbReference type="Pfam" id="PF00410">
    <property type="entry name" value="Ribosomal_S8"/>
    <property type="match status" value="1"/>
</dbReference>
<evidence type="ECO:0000256" key="1">
    <source>
        <dbReference type="ARBA" id="ARBA00006471"/>
    </source>
</evidence>
<dbReference type="GO" id="GO:0006412">
    <property type="term" value="P:translation"/>
    <property type="evidence" value="ECO:0007669"/>
    <property type="project" value="InterPro"/>
</dbReference>
<keyword evidence="3" id="KW-0687">Ribonucleoprotein</keyword>